<evidence type="ECO:0000256" key="1">
    <source>
        <dbReference type="ARBA" id="ARBA00004141"/>
    </source>
</evidence>
<dbReference type="Proteomes" id="UP001296104">
    <property type="component" value="Unassembled WGS sequence"/>
</dbReference>
<keyword evidence="4 6" id="KW-1133">Transmembrane helix</keyword>
<proteinExistence type="inferred from homology"/>
<comment type="similarity">
    <text evidence="2 6">Belongs to the peroxisomal membrane protein PXMP2/4 family.</text>
</comment>
<keyword evidence="9" id="KW-1185">Reference proteome</keyword>
<dbReference type="Pfam" id="PF04117">
    <property type="entry name" value="Mpv17_PMP22"/>
    <property type="match status" value="1"/>
</dbReference>
<evidence type="ECO:0000313" key="8">
    <source>
        <dbReference type="EMBL" id="CAK4024712.1"/>
    </source>
</evidence>
<dbReference type="GO" id="GO:0016020">
    <property type="term" value="C:membrane"/>
    <property type="evidence" value="ECO:0007669"/>
    <property type="project" value="UniProtKB-SubCell"/>
</dbReference>
<feature type="region of interest" description="Disordered" evidence="7">
    <location>
        <begin position="31"/>
        <end position="53"/>
    </location>
</feature>
<evidence type="ECO:0000256" key="2">
    <source>
        <dbReference type="ARBA" id="ARBA00006824"/>
    </source>
</evidence>
<gene>
    <name evidence="8" type="ORF">LECACI_7A004932</name>
</gene>
<organism evidence="8 9">
    <name type="scientific">Lecanosticta acicola</name>
    <dbReference type="NCBI Taxonomy" id="111012"/>
    <lineage>
        <taxon>Eukaryota</taxon>
        <taxon>Fungi</taxon>
        <taxon>Dikarya</taxon>
        <taxon>Ascomycota</taxon>
        <taxon>Pezizomycotina</taxon>
        <taxon>Dothideomycetes</taxon>
        <taxon>Dothideomycetidae</taxon>
        <taxon>Mycosphaerellales</taxon>
        <taxon>Mycosphaerellaceae</taxon>
        <taxon>Lecanosticta</taxon>
    </lineage>
</organism>
<dbReference type="InterPro" id="IPR007248">
    <property type="entry name" value="Mpv17_PMP22"/>
</dbReference>
<protein>
    <submittedName>
        <fullName evidence="8">Uncharacterized protein</fullName>
    </submittedName>
</protein>
<dbReference type="GO" id="GO:0005739">
    <property type="term" value="C:mitochondrion"/>
    <property type="evidence" value="ECO:0007669"/>
    <property type="project" value="TreeGrafter"/>
</dbReference>
<reference evidence="8" key="1">
    <citation type="submission" date="2023-11" db="EMBL/GenBank/DDBJ databases">
        <authorList>
            <person name="Alioto T."/>
            <person name="Alioto T."/>
            <person name="Gomez Garrido J."/>
        </authorList>
    </citation>
    <scope>NUCLEOTIDE SEQUENCE</scope>
</reference>
<dbReference type="EMBL" id="CAVMBE010000030">
    <property type="protein sequence ID" value="CAK4024712.1"/>
    <property type="molecule type" value="Genomic_DNA"/>
</dbReference>
<dbReference type="PANTHER" id="PTHR11266">
    <property type="entry name" value="PEROXISOMAL MEMBRANE PROTEIN 2, PXMP2 MPV17"/>
    <property type="match status" value="1"/>
</dbReference>
<name>A0AAI8YZL9_9PEZI</name>
<evidence type="ECO:0000256" key="3">
    <source>
        <dbReference type="ARBA" id="ARBA00022692"/>
    </source>
</evidence>
<dbReference type="PANTHER" id="PTHR11266:SF113">
    <property type="entry name" value="MEMBRANE PROTEIN, MPV17_PMP22 FAMILY, PUTATIVE (AFU_ORTHOLOGUE AFUA_1G13840)-RELATED"/>
    <property type="match status" value="1"/>
</dbReference>
<keyword evidence="5 6" id="KW-0472">Membrane</keyword>
<accession>A0AAI8YZL9</accession>
<sequence length="278" mass="32419">MTSLFTGASSRTIRDLERAVQRNILRRHRFDQQQHGRRYESTKPSNANSKAVQQQQQQPVAFAAWLEPIKIPFRSYERMQERSPLLTQWETTLVIYFLGDLAAQIVQQEQGGGEGEEEEGRWYEPIRGLRAMVIGGIMSIPSFKWFLWLGRHFNYAQHWKSLGVKILVSQMLFTPLFNTYFFGMQTLLAGGSFPDAKERVIKTVPVSWMNSWKLWPAVTAFSFTFIRPQNRSVFAGFIAIGWQTYLSWLNRRAEKGVMDEDKNQEREVGVREQRKMKA</sequence>
<feature type="compositionally biased region" description="Basic and acidic residues" evidence="7">
    <location>
        <begin position="31"/>
        <end position="41"/>
    </location>
</feature>
<feature type="compositionally biased region" description="Polar residues" evidence="7">
    <location>
        <begin position="42"/>
        <end position="52"/>
    </location>
</feature>
<feature type="transmembrane region" description="Helical" evidence="6">
    <location>
        <begin position="162"/>
        <end position="182"/>
    </location>
</feature>
<comment type="subcellular location">
    <subcellularLocation>
        <location evidence="1">Membrane</location>
        <topology evidence="1">Multi-pass membrane protein</topology>
    </subcellularLocation>
</comment>
<evidence type="ECO:0000256" key="6">
    <source>
        <dbReference type="RuleBase" id="RU363053"/>
    </source>
</evidence>
<comment type="caution">
    <text evidence="8">The sequence shown here is derived from an EMBL/GenBank/DDBJ whole genome shotgun (WGS) entry which is preliminary data.</text>
</comment>
<evidence type="ECO:0000256" key="4">
    <source>
        <dbReference type="ARBA" id="ARBA00022989"/>
    </source>
</evidence>
<evidence type="ECO:0000256" key="5">
    <source>
        <dbReference type="ARBA" id="ARBA00023136"/>
    </source>
</evidence>
<feature type="transmembrane region" description="Helical" evidence="6">
    <location>
        <begin position="131"/>
        <end position="150"/>
    </location>
</feature>
<evidence type="ECO:0000313" key="9">
    <source>
        <dbReference type="Proteomes" id="UP001296104"/>
    </source>
</evidence>
<dbReference type="AlphaFoldDB" id="A0AAI8YZL9"/>
<evidence type="ECO:0000256" key="7">
    <source>
        <dbReference type="SAM" id="MobiDB-lite"/>
    </source>
</evidence>
<keyword evidence="3 6" id="KW-0812">Transmembrane</keyword>